<evidence type="ECO:0000256" key="1">
    <source>
        <dbReference type="SAM" id="Phobius"/>
    </source>
</evidence>
<dbReference type="NCBIfam" id="TIGR03696">
    <property type="entry name" value="Rhs_assc_core"/>
    <property type="match status" value="1"/>
</dbReference>
<dbReference type="PANTHER" id="PTHR32305:SF15">
    <property type="entry name" value="PROTEIN RHSA-RELATED"/>
    <property type="match status" value="1"/>
</dbReference>
<sequence length="458" mass="51773">MKLKSCPELVVYVVCIVFIVSGFWGYASIVAEVNAQAPANSVNFLYDGSGQRIAKIEAGGEHTYYISPNLEIVVKPDGTYSFRKNYYFNGKQVAVRDNSEGTEQLSYIHQDHLGSTNLVTSEQGTVVSQQVYFPYGSTRTVHGSLSTEHQYTSQVSDADSTGLYYYNARYYNPQLAKFTQADTANDNQNRYSYVNNNPASYIDPLGTTRCYMLNTPDPRNGECFGETQDSLERYTDSNNPYTPNSNEPYIAQETPNSCGSAIIAMIQASYLEDSNQNTNISTLYKEALNYFNLKGNDYKVNNQEIIDYLGNAGIETQLLRDSNNRFINYPDDPNYFYDLVNRYGGNLITDINSYYLPPEEGFTPNHWVIVDGVVEINGVHYVRLRDPLRSGDPSFNSLKNIIPNRTIPYTNGSILVEWKTFYKTRGSILMGIRQNNSQPIINRIKSPNRNKNRGVQAI</sequence>
<organism evidence="2 3">
    <name type="scientific">Candidatus Woesebacteria bacterium GW2011_GWB1_39_12</name>
    <dbReference type="NCBI Taxonomy" id="1618574"/>
    <lineage>
        <taxon>Bacteria</taxon>
        <taxon>Candidatus Woeseibacteriota</taxon>
    </lineage>
</organism>
<name>A0A0G0MAW6_9BACT</name>
<comment type="caution">
    <text evidence="2">The sequence shown here is derived from an EMBL/GenBank/DDBJ whole genome shotgun (WGS) entry which is preliminary data.</text>
</comment>
<dbReference type="AlphaFoldDB" id="A0A0G0MAW6"/>
<protein>
    <submittedName>
        <fullName evidence="2">NHL/RHS/YD repeat protein</fullName>
    </submittedName>
</protein>
<feature type="transmembrane region" description="Helical" evidence="1">
    <location>
        <begin position="9"/>
        <end position="27"/>
    </location>
</feature>
<dbReference type="STRING" id="1618574.UT24_C0006G0007"/>
<dbReference type="PANTHER" id="PTHR32305">
    <property type="match status" value="1"/>
</dbReference>
<keyword evidence="1" id="KW-0812">Transmembrane</keyword>
<reference evidence="2 3" key="1">
    <citation type="journal article" date="2015" name="Nature">
        <title>rRNA introns, odd ribosomes, and small enigmatic genomes across a large radiation of phyla.</title>
        <authorList>
            <person name="Brown C.T."/>
            <person name="Hug L.A."/>
            <person name="Thomas B.C."/>
            <person name="Sharon I."/>
            <person name="Castelle C.J."/>
            <person name="Singh A."/>
            <person name="Wilkins M.J."/>
            <person name="Williams K.H."/>
            <person name="Banfield J.F."/>
        </authorList>
    </citation>
    <scope>NUCLEOTIDE SEQUENCE [LARGE SCALE GENOMIC DNA]</scope>
</reference>
<dbReference type="EMBL" id="LBWB01000006">
    <property type="protein sequence ID" value="KKR01159.1"/>
    <property type="molecule type" value="Genomic_DNA"/>
</dbReference>
<evidence type="ECO:0000313" key="3">
    <source>
        <dbReference type="Proteomes" id="UP000033881"/>
    </source>
</evidence>
<proteinExistence type="predicted"/>
<dbReference type="PATRIC" id="fig|1618574.4.peg.443"/>
<keyword evidence="1" id="KW-0472">Membrane</keyword>
<dbReference type="Gene3D" id="2.180.10.10">
    <property type="entry name" value="RHS repeat-associated core"/>
    <property type="match status" value="1"/>
</dbReference>
<keyword evidence="1" id="KW-1133">Transmembrane helix</keyword>
<dbReference type="Proteomes" id="UP000033881">
    <property type="component" value="Unassembled WGS sequence"/>
</dbReference>
<accession>A0A0G0MAW6</accession>
<evidence type="ECO:0000313" key="2">
    <source>
        <dbReference type="EMBL" id="KKR01159.1"/>
    </source>
</evidence>
<dbReference type="InterPro" id="IPR022385">
    <property type="entry name" value="Rhs_assc_core"/>
</dbReference>
<dbReference type="InterPro" id="IPR050708">
    <property type="entry name" value="T6SS_VgrG/RHS"/>
</dbReference>
<gene>
    <name evidence="2" type="ORF">UT24_C0006G0007</name>
</gene>